<feature type="domain" description="F-box" evidence="1">
    <location>
        <begin position="14"/>
        <end position="53"/>
    </location>
</feature>
<reference evidence="2" key="1">
    <citation type="journal article" date="2019" name="Environ. Microbiol.">
        <title>Fungal ecological strategies reflected in gene transcription - a case study of two litter decomposers.</title>
        <authorList>
            <person name="Barbi F."/>
            <person name="Kohler A."/>
            <person name="Barry K."/>
            <person name="Baskaran P."/>
            <person name="Daum C."/>
            <person name="Fauchery L."/>
            <person name="Ihrmark K."/>
            <person name="Kuo A."/>
            <person name="LaButti K."/>
            <person name="Lipzen A."/>
            <person name="Morin E."/>
            <person name="Grigoriev I.V."/>
            <person name="Henrissat B."/>
            <person name="Lindahl B."/>
            <person name="Martin F."/>
        </authorList>
    </citation>
    <scope>NUCLEOTIDE SEQUENCE</scope>
    <source>
        <strain evidence="2">JB14</strain>
    </source>
</reference>
<dbReference type="EMBL" id="ML769395">
    <property type="protein sequence ID" value="KAE9407529.1"/>
    <property type="molecule type" value="Genomic_DNA"/>
</dbReference>
<dbReference type="AlphaFoldDB" id="A0A6A4IAC7"/>
<proteinExistence type="predicted"/>
<dbReference type="InterPro" id="IPR036047">
    <property type="entry name" value="F-box-like_dom_sf"/>
</dbReference>
<protein>
    <recommendedName>
        <fullName evidence="1">F-box domain-containing protein</fullName>
    </recommendedName>
</protein>
<dbReference type="InterPro" id="IPR001810">
    <property type="entry name" value="F-box_dom"/>
</dbReference>
<dbReference type="Proteomes" id="UP000799118">
    <property type="component" value="Unassembled WGS sequence"/>
</dbReference>
<evidence type="ECO:0000259" key="1">
    <source>
        <dbReference type="Pfam" id="PF12937"/>
    </source>
</evidence>
<organism evidence="2 3">
    <name type="scientific">Gymnopus androsaceus JB14</name>
    <dbReference type="NCBI Taxonomy" id="1447944"/>
    <lineage>
        <taxon>Eukaryota</taxon>
        <taxon>Fungi</taxon>
        <taxon>Dikarya</taxon>
        <taxon>Basidiomycota</taxon>
        <taxon>Agaricomycotina</taxon>
        <taxon>Agaricomycetes</taxon>
        <taxon>Agaricomycetidae</taxon>
        <taxon>Agaricales</taxon>
        <taxon>Marasmiineae</taxon>
        <taxon>Omphalotaceae</taxon>
        <taxon>Gymnopus</taxon>
    </lineage>
</organism>
<sequence length="170" mass="19725">MILPSNAVFGIPKLLDRILSQLDMRTLLTAAQLVSRYWHDIITQSPSIQQALCFQPKHSTANERMQNPLLAELFEPWFDEDGVHYRRKFMEMPLASARDVFLREDATWCQMLVAQPPVLQLGIWTQTQAMRGDSHQFEILEFPDGLRMGEFYDIGQKCWPCCVRLLRVLG</sequence>
<dbReference type="SUPFAM" id="SSF81383">
    <property type="entry name" value="F-box domain"/>
    <property type="match status" value="1"/>
</dbReference>
<dbReference type="OrthoDB" id="2949637at2759"/>
<dbReference type="Pfam" id="PF12937">
    <property type="entry name" value="F-box-like"/>
    <property type="match status" value="1"/>
</dbReference>
<dbReference type="Gene3D" id="1.20.1280.50">
    <property type="match status" value="1"/>
</dbReference>
<evidence type="ECO:0000313" key="3">
    <source>
        <dbReference type="Proteomes" id="UP000799118"/>
    </source>
</evidence>
<name>A0A6A4IAC7_9AGAR</name>
<gene>
    <name evidence="2" type="ORF">BT96DRAFT_105377</name>
</gene>
<keyword evidence="3" id="KW-1185">Reference proteome</keyword>
<accession>A0A6A4IAC7</accession>
<evidence type="ECO:0000313" key="2">
    <source>
        <dbReference type="EMBL" id="KAE9407529.1"/>
    </source>
</evidence>